<proteinExistence type="inferred from homology"/>
<dbReference type="HOGENOM" id="CLU_178280_0_1_5"/>
<evidence type="ECO:0000256" key="2">
    <source>
        <dbReference type="ARBA" id="ARBA00022833"/>
    </source>
</evidence>
<feature type="binding site" evidence="3">
    <location>
        <position position="51"/>
    </location>
    <ligand>
        <name>Zn(2+)</name>
        <dbReference type="ChEBI" id="CHEBI:29105"/>
    </ligand>
</feature>
<evidence type="ECO:0000256" key="3">
    <source>
        <dbReference type="HAMAP-Rule" id="MF_00649"/>
    </source>
</evidence>
<keyword evidence="1 3" id="KW-0479">Metal-binding</keyword>
<comment type="cofactor">
    <cofactor evidence="3">
        <name>Zn(2+)</name>
        <dbReference type="ChEBI" id="CHEBI:29105"/>
    </cofactor>
    <text evidence="3">Binds 1 zinc ion.</text>
</comment>
<dbReference type="PANTHER" id="PTHR36150">
    <property type="entry name" value="DNA GYRASE INHIBITOR YACG"/>
    <property type="match status" value="1"/>
</dbReference>
<evidence type="ECO:0000256" key="4">
    <source>
        <dbReference type="SAM" id="MobiDB-lite"/>
    </source>
</evidence>
<sequence>MTKAQTLQKRGEEVETFMQNQSIHPLRPPRPCPECGQKSQYNTYPFCSSRCRAIDLNRWLSGSYILPPPPQKSDEEE</sequence>
<evidence type="ECO:0000256" key="1">
    <source>
        <dbReference type="ARBA" id="ARBA00022723"/>
    </source>
</evidence>
<comment type="subunit">
    <text evidence="3">Interacts with GyrB.</text>
</comment>
<accession>A0A072RIS1</accession>
<dbReference type="GO" id="GO:0008270">
    <property type="term" value="F:zinc ion binding"/>
    <property type="evidence" value="ECO:0007669"/>
    <property type="project" value="UniProtKB-UniRule"/>
</dbReference>
<dbReference type="GO" id="GO:0008657">
    <property type="term" value="F:DNA topoisomerase type II (double strand cut, ATP-hydrolyzing) inhibitor activity"/>
    <property type="evidence" value="ECO:0007669"/>
    <property type="project" value="UniProtKB-UniRule"/>
</dbReference>
<gene>
    <name evidence="3" type="primary">yacG</name>
    <name evidence="5" type="ORF">H710_00395</name>
</gene>
<dbReference type="Pfam" id="PF03884">
    <property type="entry name" value="YacG"/>
    <property type="match status" value="1"/>
</dbReference>
<name>A0A072RIS1_BARBA</name>
<dbReference type="AlphaFoldDB" id="A0A072RIS1"/>
<dbReference type="InterPro" id="IPR005584">
    <property type="entry name" value="DNA_gyrase_inhibitor_YacG"/>
</dbReference>
<dbReference type="SUPFAM" id="SSF57716">
    <property type="entry name" value="Glucocorticoid receptor-like (DNA-binding domain)"/>
    <property type="match status" value="1"/>
</dbReference>
<dbReference type="NCBIfam" id="NF002362">
    <property type="entry name" value="PRK01343.1"/>
    <property type="match status" value="1"/>
</dbReference>
<dbReference type="PATRIC" id="fig|1293911.3.peg.420"/>
<dbReference type="PANTHER" id="PTHR36150:SF1">
    <property type="entry name" value="DNA GYRASE INHIBITOR YACG"/>
    <property type="match status" value="1"/>
</dbReference>
<feature type="binding site" evidence="3">
    <location>
        <position position="47"/>
    </location>
    <ligand>
        <name>Zn(2+)</name>
        <dbReference type="ChEBI" id="CHEBI:29105"/>
    </ligand>
</feature>
<evidence type="ECO:0000313" key="5">
    <source>
        <dbReference type="EMBL" id="KEG21444.1"/>
    </source>
</evidence>
<dbReference type="STRING" id="1293911.H710_00395"/>
<comment type="function">
    <text evidence="3">Inhibits all the catalytic activities of DNA gyrase by preventing its interaction with DNA. Acts by binding directly to the C-terminal domain of GyrB, which probably disrupts DNA binding by the gyrase.</text>
</comment>
<organism evidence="5 6">
    <name type="scientific">Bartonella bacilliformis Ver097</name>
    <dbReference type="NCBI Taxonomy" id="1293911"/>
    <lineage>
        <taxon>Bacteria</taxon>
        <taxon>Pseudomonadati</taxon>
        <taxon>Pseudomonadota</taxon>
        <taxon>Alphaproteobacteria</taxon>
        <taxon>Hyphomicrobiales</taxon>
        <taxon>Bartonellaceae</taxon>
        <taxon>Bartonella</taxon>
    </lineage>
</organism>
<dbReference type="EMBL" id="ASIV01000001">
    <property type="protein sequence ID" value="KEG21444.1"/>
    <property type="molecule type" value="Genomic_DNA"/>
</dbReference>
<dbReference type="GO" id="GO:0006355">
    <property type="term" value="P:regulation of DNA-templated transcription"/>
    <property type="evidence" value="ECO:0007669"/>
    <property type="project" value="InterPro"/>
</dbReference>
<feature type="binding site" evidence="3">
    <location>
        <position position="35"/>
    </location>
    <ligand>
        <name>Zn(2+)</name>
        <dbReference type="ChEBI" id="CHEBI:29105"/>
    </ligand>
</feature>
<dbReference type="Gene3D" id="3.30.50.10">
    <property type="entry name" value="Erythroid Transcription Factor GATA-1, subunit A"/>
    <property type="match status" value="1"/>
</dbReference>
<comment type="caution">
    <text evidence="5">The sequence shown here is derived from an EMBL/GenBank/DDBJ whole genome shotgun (WGS) entry which is preliminary data.</text>
</comment>
<feature type="binding site" evidence="3">
    <location>
        <position position="32"/>
    </location>
    <ligand>
        <name>Zn(2+)</name>
        <dbReference type="ChEBI" id="CHEBI:29105"/>
    </ligand>
</feature>
<comment type="similarity">
    <text evidence="3">Belongs to the DNA gyrase inhibitor YacG family.</text>
</comment>
<keyword evidence="2 3" id="KW-0862">Zinc</keyword>
<dbReference type="HAMAP" id="MF_00649">
    <property type="entry name" value="DNA_gyrase_inhibitor_YacG"/>
    <property type="match status" value="1"/>
</dbReference>
<reference evidence="5 6" key="1">
    <citation type="submission" date="2013-04" db="EMBL/GenBank/DDBJ databases">
        <title>The Genome Sequence of Bartonella bacilliformis Ver097.</title>
        <authorList>
            <consortium name="The Broad Institute Genomics Platform"/>
            <consortium name="The Broad Institute Genome Sequencing Center for Infectious Disease"/>
            <person name="Feldgarden M."/>
            <person name="Kirby J."/>
            <person name="Birtles R."/>
            <person name="Dasch G."/>
            <person name="Hendrix L."/>
            <person name="Koehler J."/>
            <person name="Walker B."/>
            <person name="Young S.K."/>
            <person name="Zeng Q."/>
            <person name="Gargeya S."/>
            <person name="Fitzgerald M."/>
            <person name="Haas B."/>
            <person name="Abouelleil A."/>
            <person name="Allen A.W."/>
            <person name="Alvarado L."/>
            <person name="Arachchi H.M."/>
            <person name="Berlin A.M."/>
            <person name="Chapman S.B."/>
            <person name="Gainer-Dewar J."/>
            <person name="Goldberg J."/>
            <person name="Griggs A."/>
            <person name="Gujja S."/>
            <person name="Hansen M."/>
            <person name="Howarth C."/>
            <person name="Imamovic A."/>
            <person name="Ireland A."/>
            <person name="Larimer J."/>
            <person name="McCowan C."/>
            <person name="Murphy C."/>
            <person name="Pearson M."/>
            <person name="Poon T.W."/>
            <person name="Priest M."/>
            <person name="Roberts A."/>
            <person name="Saif S."/>
            <person name="Shea T."/>
            <person name="Sisk P."/>
            <person name="Sykes S."/>
            <person name="Wortman J."/>
            <person name="Nusbaum C."/>
            <person name="Birren B."/>
        </authorList>
    </citation>
    <scope>NUCLEOTIDE SEQUENCE [LARGE SCALE GENOMIC DNA]</scope>
    <source>
        <strain evidence="5 6">Ver097</strain>
    </source>
</reference>
<evidence type="ECO:0000313" key="6">
    <source>
        <dbReference type="Proteomes" id="UP000031740"/>
    </source>
</evidence>
<dbReference type="Proteomes" id="UP000031740">
    <property type="component" value="Unassembled WGS sequence"/>
</dbReference>
<feature type="region of interest" description="Disordered" evidence="4">
    <location>
        <begin position="1"/>
        <end position="31"/>
    </location>
</feature>
<protein>
    <recommendedName>
        <fullName evidence="3">DNA gyrase inhibitor YacG</fullName>
    </recommendedName>
</protein>
<dbReference type="InterPro" id="IPR013088">
    <property type="entry name" value="Znf_NHR/GATA"/>
</dbReference>